<organism evidence="2 3">
    <name type="scientific">Vicia faba</name>
    <name type="common">Broad bean</name>
    <name type="synonym">Faba vulgaris</name>
    <dbReference type="NCBI Taxonomy" id="3906"/>
    <lineage>
        <taxon>Eukaryota</taxon>
        <taxon>Viridiplantae</taxon>
        <taxon>Streptophyta</taxon>
        <taxon>Embryophyta</taxon>
        <taxon>Tracheophyta</taxon>
        <taxon>Spermatophyta</taxon>
        <taxon>Magnoliopsida</taxon>
        <taxon>eudicotyledons</taxon>
        <taxon>Gunneridae</taxon>
        <taxon>Pentapetalae</taxon>
        <taxon>rosids</taxon>
        <taxon>fabids</taxon>
        <taxon>Fabales</taxon>
        <taxon>Fabaceae</taxon>
        <taxon>Papilionoideae</taxon>
        <taxon>50 kb inversion clade</taxon>
        <taxon>NPAAA clade</taxon>
        <taxon>Hologalegina</taxon>
        <taxon>IRL clade</taxon>
        <taxon>Fabeae</taxon>
        <taxon>Vicia</taxon>
    </lineage>
</organism>
<dbReference type="EMBL" id="OX451736">
    <property type="protein sequence ID" value="CAI8588038.1"/>
    <property type="molecule type" value="Genomic_DNA"/>
</dbReference>
<dbReference type="PANTHER" id="PTHR33144">
    <property type="entry name" value="OS10G0409366 PROTEIN-RELATED"/>
    <property type="match status" value="1"/>
</dbReference>
<proteinExistence type="predicted"/>
<sequence length="1231" mass="138225">MAKRKRLNIVRKSGKSQTDKQLVGSSNNVNHNINEEYAQSGVDTRENLMVASLNHQNYQSQPEQQIQVGSQVESHISFNGMSSLPKDTILRRKRSSAVRKSSNSQAKEKQILDSSNEVNQNKYSYSKTKEFAQFEADTTENLMLASLNRQNDVPQSEQQIYMGSHVEYPNSFSRMDESLPKDTIGRHTTRLSARKSGKAQAEEQLINSSNAVNRNNHNINVKYAQIGRGTKGNLMVASLSNQNDESQPEQQFQVGSLPKDTIGRNMRFKAVQKGGKARTKEPLIDSSEVRDTREKLMAGSLSHQNHESQPEQQIQVGSHAEYPISFGRMGKSLPKDTMGRRTRLKDVRKIGKAQAEEQLFDSYPAVNQTNYNIHEKSAQFGGVSAGGNLKVASLNHQSDQSQSEQVLVGSHVESPISFGRMNKRLPKDNYTTGKRRRLNTVRKSGIAQAEEQLIDSSNAVNENNHNMNEKSAQLGGASLNHQNYQSQSEQVQVGSHVKSPISFGRMNKRLPNDTMGKHRRLNSVRKSGKAQAEEQLIDSSNAVNQNNNNIYEKSALGGVSTSGNLMGASLNHHNVQSQSEQVQVGSHVDSPISFGRMSKRLPKDTMARRKRPTAVQKSGRSQAEKQSINSSIEVNRNNHNINEERDQFVGDTRGNLMAASLTHQSHRSQSQQQVPVENQVESPISFGRMGKSLPKDTMGKGRRLNAVRKSGKAQAEEQLINSFNTVNQNNHNMHENSAQLVGGNLMGASLNHRNDQSQSEQVQVESHVESPISFDRMSKRLPRDTMERRKRPNAVRKSGRSQAEKQLIDSSFEVNQNNHNINEECDQFVGANANTRGNLMVASHNHQSDRSPSQQQIPLESRVENSISFVRVRQSLSKGQTRVRGYSRMLDVWNLPDGEFIRVEVDSLGNPIEWEGKKLLNAIGSLARKHQYAPINILSWKDMPELNITNMLDLIQSKFHFVPTLTDQTKQILKDNLSAKWRQFKHDLKEKGYDENKTEEEMAANIPDRRVDPSQYRALVHHWCSQKGQKISNINKRNRSKYEDVHCMGTKSLPRFIHEVTEANGVQPSRAEIYIQTRTRKDGRIVTEKAANVIGELKKHMVETSSSCTPQMPQDSTNWANDIYSKVRGPEKRGSVRCLGKVPRVSNTSSQSPNVENRVIKLENLLGNLVSVLQTRFSADQQINDVLQAIAQEVPAAIAPSTPNDSSVKLVLEEGFDIIIRDMMVTHEELD</sequence>
<feature type="compositionally biased region" description="Basic residues" evidence="1">
    <location>
        <begin position="517"/>
        <end position="528"/>
    </location>
</feature>
<evidence type="ECO:0000313" key="3">
    <source>
        <dbReference type="Proteomes" id="UP001157006"/>
    </source>
</evidence>
<feature type="region of interest" description="Disordered" evidence="1">
    <location>
        <begin position="79"/>
        <end position="115"/>
    </location>
</feature>
<feature type="region of interest" description="Disordered" evidence="1">
    <location>
        <begin position="590"/>
        <end position="638"/>
    </location>
</feature>
<keyword evidence="3" id="KW-1185">Reference proteome</keyword>
<dbReference type="PANTHER" id="PTHR33144:SF50">
    <property type="entry name" value="OS03G0714750 PROTEIN"/>
    <property type="match status" value="1"/>
</dbReference>
<feature type="region of interest" description="Disordered" evidence="1">
    <location>
        <begin position="1"/>
        <end position="28"/>
    </location>
</feature>
<feature type="compositionally biased region" description="Basic residues" evidence="1">
    <location>
        <begin position="788"/>
        <end position="799"/>
    </location>
</feature>
<feature type="compositionally biased region" description="Polar residues" evidence="1">
    <location>
        <begin position="15"/>
        <end position="28"/>
    </location>
</feature>
<dbReference type="Pfam" id="PF03004">
    <property type="entry name" value="Transposase_24"/>
    <property type="match status" value="1"/>
</dbReference>
<dbReference type="InterPro" id="IPR004252">
    <property type="entry name" value="Probable_transposase_24"/>
</dbReference>
<evidence type="ECO:0000313" key="2">
    <source>
        <dbReference type="EMBL" id="CAI8588038.1"/>
    </source>
</evidence>
<dbReference type="Proteomes" id="UP001157006">
    <property type="component" value="Chromosome 1L"/>
</dbReference>
<feature type="region of interest" description="Disordered" evidence="1">
    <location>
        <begin position="271"/>
        <end position="290"/>
    </location>
</feature>
<dbReference type="AlphaFoldDB" id="A0AAV0YS72"/>
<feature type="region of interest" description="Disordered" evidence="1">
    <location>
        <begin position="502"/>
        <end position="534"/>
    </location>
</feature>
<accession>A0AAV0YS72</accession>
<feature type="compositionally biased region" description="Basic and acidic residues" evidence="1">
    <location>
        <begin position="776"/>
        <end position="787"/>
    </location>
</feature>
<feature type="compositionally biased region" description="Polar residues" evidence="1">
    <location>
        <begin position="615"/>
        <end position="638"/>
    </location>
</feature>
<feature type="region of interest" description="Disordered" evidence="1">
    <location>
        <begin position="753"/>
        <end position="805"/>
    </location>
</feature>
<name>A0AAV0YS72_VICFA</name>
<feature type="compositionally biased region" description="Low complexity" evidence="1">
    <location>
        <begin position="756"/>
        <end position="765"/>
    </location>
</feature>
<reference evidence="2 3" key="1">
    <citation type="submission" date="2023-01" db="EMBL/GenBank/DDBJ databases">
        <authorList>
            <person name="Kreplak J."/>
        </authorList>
    </citation>
    <scope>NUCLEOTIDE SEQUENCE [LARGE SCALE GENOMIC DNA]</scope>
</reference>
<feature type="compositionally biased region" description="Basic and acidic residues" evidence="1">
    <location>
        <begin position="278"/>
        <end position="290"/>
    </location>
</feature>
<gene>
    <name evidence="2" type="ORF">VFH_I328560</name>
</gene>
<protein>
    <submittedName>
        <fullName evidence="2">Uncharacterized protein</fullName>
    </submittedName>
</protein>
<feature type="compositionally biased region" description="Basic residues" evidence="1">
    <location>
        <begin position="1"/>
        <end position="14"/>
    </location>
</feature>
<evidence type="ECO:0000256" key="1">
    <source>
        <dbReference type="SAM" id="MobiDB-lite"/>
    </source>
</evidence>